<keyword evidence="1 2" id="KW-0238">DNA-binding</keyword>
<protein>
    <submittedName>
        <fullName evidence="4">TetR/AcrR family transcriptional regulator</fullName>
    </submittedName>
</protein>
<evidence type="ECO:0000256" key="2">
    <source>
        <dbReference type="PROSITE-ProRule" id="PRU00335"/>
    </source>
</evidence>
<evidence type="ECO:0000313" key="5">
    <source>
        <dbReference type="Proteomes" id="UP001200557"/>
    </source>
</evidence>
<feature type="domain" description="HTH tetR-type" evidence="3">
    <location>
        <begin position="2"/>
        <end position="62"/>
    </location>
</feature>
<reference evidence="4 5" key="1">
    <citation type="submission" date="2022-01" db="EMBL/GenBank/DDBJ databases">
        <title>Octadecabacter sp. nov., isolated from a marine alga.</title>
        <authorList>
            <person name="Jin M.S."/>
            <person name="Kim H.M."/>
            <person name="Han D.M."/>
            <person name="Jung J.J."/>
            <person name="Jeon C.O."/>
        </authorList>
    </citation>
    <scope>NUCLEOTIDE SEQUENCE [LARGE SCALE GENOMIC DNA]</scope>
    <source>
        <strain evidence="4 5">G9-8</strain>
    </source>
</reference>
<gene>
    <name evidence="4" type="ORF">L0664_00325</name>
</gene>
<sequence length="188" mass="20636">MSTREISIAQAAIHVYTQKGIRRTTMADVAKAANVTRQTVYNAFSNTDGVLRAAIRLFISQQWQKVCVGWEKAAGLDEKLDILFLHFAIETWEYIKLSDATADLVDGYNSVGRNEIEQAKDGFRGDIAALFEDARDTLKVRGSSPEALSDFISMSIEGIKFNSNTRADLDRGIATLKGSVLALSGLAE</sequence>
<name>A0ABS9CQH6_9RHOB</name>
<dbReference type="Gene3D" id="1.10.357.10">
    <property type="entry name" value="Tetracycline Repressor, domain 2"/>
    <property type="match status" value="1"/>
</dbReference>
<dbReference type="Pfam" id="PF00440">
    <property type="entry name" value="TetR_N"/>
    <property type="match status" value="1"/>
</dbReference>
<proteinExistence type="predicted"/>
<organism evidence="4 5">
    <name type="scientific">Octadecabacter dasysiphoniae</name>
    <dbReference type="NCBI Taxonomy" id="2909341"/>
    <lineage>
        <taxon>Bacteria</taxon>
        <taxon>Pseudomonadati</taxon>
        <taxon>Pseudomonadota</taxon>
        <taxon>Alphaproteobacteria</taxon>
        <taxon>Rhodobacterales</taxon>
        <taxon>Roseobacteraceae</taxon>
        <taxon>Octadecabacter</taxon>
    </lineage>
</organism>
<dbReference type="EMBL" id="JAKGAQ010000001">
    <property type="protein sequence ID" value="MCF2869495.1"/>
    <property type="molecule type" value="Genomic_DNA"/>
</dbReference>
<dbReference type="PROSITE" id="PS50977">
    <property type="entry name" value="HTH_TETR_2"/>
    <property type="match status" value="1"/>
</dbReference>
<evidence type="ECO:0000256" key="1">
    <source>
        <dbReference type="ARBA" id="ARBA00023125"/>
    </source>
</evidence>
<evidence type="ECO:0000259" key="3">
    <source>
        <dbReference type="PROSITE" id="PS50977"/>
    </source>
</evidence>
<keyword evidence="5" id="KW-1185">Reference proteome</keyword>
<feature type="DNA-binding region" description="H-T-H motif" evidence="2">
    <location>
        <begin position="25"/>
        <end position="44"/>
    </location>
</feature>
<comment type="caution">
    <text evidence="4">The sequence shown here is derived from an EMBL/GenBank/DDBJ whole genome shotgun (WGS) entry which is preliminary data.</text>
</comment>
<dbReference type="RefSeq" id="WP_235223629.1">
    <property type="nucleotide sequence ID" value="NZ_JAKGAQ010000001.1"/>
</dbReference>
<dbReference type="InterPro" id="IPR009057">
    <property type="entry name" value="Homeodomain-like_sf"/>
</dbReference>
<dbReference type="Proteomes" id="UP001200557">
    <property type="component" value="Unassembled WGS sequence"/>
</dbReference>
<evidence type="ECO:0000313" key="4">
    <source>
        <dbReference type="EMBL" id="MCF2869495.1"/>
    </source>
</evidence>
<dbReference type="SUPFAM" id="SSF46689">
    <property type="entry name" value="Homeodomain-like"/>
    <property type="match status" value="1"/>
</dbReference>
<dbReference type="InterPro" id="IPR001647">
    <property type="entry name" value="HTH_TetR"/>
</dbReference>
<accession>A0ABS9CQH6</accession>